<dbReference type="PANTHER" id="PTHR30336">
    <property type="entry name" value="INNER MEMBRANE PROTEIN, PROBABLE PERMEASE"/>
    <property type="match status" value="1"/>
</dbReference>
<comment type="caution">
    <text evidence="4">The sequence shown here is derived from an EMBL/GenBank/DDBJ whole genome shotgun (WGS) entry which is preliminary data.</text>
</comment>
<keyword evidence="2" id="KW-1133">Transmembrane helix</keyword>
<dbReference type="GO" id="GO:0005886">
    <property type="term" value="C:plasma membrane"/>
    <property type="evidence" value="ECO:0007669"/>
    <property type="project" value="TreeGrafter"/>
</dbReference>
<name>G5GI87_9FIRM</name>
<dbReference type="OrthoDB" id="9782395at2"/>
<evidence type="ECO:0000256" key="1">
    <source>
        <dbReference type="SAM" id="MobiDB-lite"/>
    </source>
</evidence>
<keyword evidence="2" id="KW-0812">Transmembrane</keyword>
<feature type="compositionally biased region" description="Basic residues" evidence="1">
    <location>
        <begin position="17"/>
        <end position="26"/>
    </location>
</feature>
<feature type="compositionally biased region" description="Polar residues" evidence="1">
    <location>
        <begin position="1"/>
        <end position="14"/>
    </location>
</feature>
<dbReference type="STRING" id="679200.HMPREF9333_01277"/>
<protein>
    <recommendedName>
        <fullName evidence="3">DUF218 domain-containing protein</fullName>
    </recommendedName>
</protein>
<accession>G5GI87</accession>
<dbReference type="CDD" id="cd06259">
    <property type="entry name" value="YdcF-like"/>
    <property type="match status" value="1"/>
</dbReference>
<reference evidence="4 5" key="1">
    <citation type="submission" date="2011-08" db="EMBL/GenBank/DDBJ databases">
        <title>The Genome Sequence of Johnsonella ignava ATCC 51276.</title>
        <authorList>
            <consortium name="The Broad Institute Genome Sequencing Platform"/>
            <person name="Earl A."/>
            <person name="Ward D."/>
            <person name="Feldgarden M."/>
            <person name="Gevers D."/>
            <person name="Izard J."/>
            <person name="Blanton J.M."/>
            <person name="Baranova O.V."/>
            <person name="Dewhirst F.E."/>
            <person name="Young S.K."/>
            <person name="Zeng Q."/>
            <person name="Gargeya S."/>
            <person name="Fitzgerald M."/>
            <person name="Haas B."/>
            <person name="Abouelleil A."/>
            <person name="Alvarado L."/>
            <person name="Arachchi H.M."/>
            <person name="Berlin A."/>
            <person name="Brown A."/>
            <person name="Chapman S.B."/>
            <person name="Chen Z."/>
            <person name="Dunbar C."/>
            <person name="Freedman E."/>
            <person name="Gearin G."/>
            <person name="Gellesch M."/>
            <person name="Goldberg J."/>
            <person name="Griggs A."/>
            <person name="Gujja S."/>
            <person name="Heiman D."/>
            <person name="Howarth C."/>
            <person name="Larson L."/>
            <person name="Lui A."/>
            <person name="MacDonald P.J.P."/>
            <person name="Montmayeur A."/>
            <person name="Murphy C."/>
            <person name="Neiman D."/>
            <person name="Pearson M."/>
            <person name="Priest M."/>
            <person name="Roberts A."/>
            <person name="Saif S."/>
            <person name="Shea T."/>
            <person name="Shenoy N."/>
            <person name="Sisk P."/>
            <person name="Stolte C."/>
            <person name="Sykes S."/>
            <person name="Wortman J."/>
            <person name="Nusbaum C."/>
            <person name="Birren B."/>
        </authorList>
    </citation>
    <scope>NUCLEOTIDE SEQUENCE [LARGE SCALE GENOMIC DNA]</scope>
    <source>
        <strain evidence="4 5">ATCC 51276</strain>
    </source>
</reference>
<evidence type="ECO:0000313" key="5">
    <source>
        <dbReference type="Proteomes" id="UP000003011"/>
    </source>
</evidence>
<dbReference type="InterPro" id="IPR003848">
    <property type="entry name" value="DUF218"/>
</dbReference>
<sequence length="257" mass="28686">MLFKNKSVQTQADTAKQKHTSHKKQNLKTAPKLVRAIINLFKLAAAASVLLVLFIALCNFIVISSTKKYILDTKDISKISKADCVLVLGCYVHPGGHMSAMLKDRMDEAISVYGTGAAQNMIVSGDHGKADYDEVNIMKNYAIENDIPSQCIFMDHAGFSTYESMYRADYIFGAKKMIIVTQEYHLYRAVYDARAMGIEAYGVAADRHIYPDQTLRNNIRETAARVKDVIYCIFKPKPSYLGDKIPLSGDGNITNDH</sequence>
<keyword evidence="5" id="KW-1185">Reference proteome</keyword>
<evidence type="ECO:0000256" key="2">
    <source>
        <dbReference type="SAM" id="Phobius"/>
    </source>
</evidence>
<keyword evidence="2" id="KW-0472">Membrane</keyword>
<feature type="region of interest" description="Disordered" evidence="1">
    <location>
        <begin position="1"/>
        <end position="27"/>
    </location>
</feature>
<evidence type="ECO:0000259" key="3">
    <source>
        <dbReference type="Pfam" id="PF02698"/>
    </source>
</evidence>
<dbReference type="Proteomes" id="UP000003011">
    <property type="component" value="Unassembled WGS sequence"/>
</dbReference>
<dbReference type="EMBL" id="ACZL01000021">
    <property type="protein sequence ID" value="EHI55562.1"/>
    <property type="molecule type" value="Genomic_DNA"/>
</dbReference>
<gene>
    <name evidence="4" type="ORF">HMPREF9333_01277</name>
</gene>
<organism evidence="4 5">
    <name type="scientific">Johnsonella ignava ATCC 51276</name>
    <dbReference type="NCBI Taxonomy" id="679200"/>
    <lineage>
        <taxon>Bacteria</taxon>
        <taxon>Bacillati</taxon>
        <taxon>Bacillota</taxon>
        <taxon>Clostridia</taxon>
        <taxon>Lachnospirales</taxon>
        <taxon>Lachnospiraceae</taxon>
        <taxon>Johnsonella</taxon>
    </lineage>
</organism>
<evidence type="ECO:0000313" key="4">
    <source>
        <dbReference type="EMBL" id="EHI55562.1"/>
    </source>
</evidence>
<dbReference type="RefSeq" id="WP_005540801.1">
    <property type="nucleotide sequence ID" value="NZ_JH378832.1"/>
</dbReference>
<dbReference type="PATRIC" id="fig|679200.3.peg.1360"/>
<proteinExistence type="predicted"/>
<dbReference type="InterPro" id="IPR051599">
    <property type="entry name" value="Cell_Envelope_Assoc"/>
</dbReference>
<feature type="domain" description="DUF218" evidence="3">
    <location>
        <begin position="83"/>
        <end position="208"/>
    </location>
</feature>
<dbReference type="HOGENOM" id="CLU_051474_0_1_9"/>
<dbReference type="PANTHER" id="PTHR30336:SF6">
    <property type="entry name" value="INTEGRAL MEMBRANE PROTEIN"/>
    <property type="match status" value="1"/>
</dbReference>
<dbReference type="AlphaFoldDB" id="G5GI87"/>
<dbReference type="Pfam" id="PF02698">
    <property type="entry name" value="DUF218"/>
    <property type="match status" value="1"/>
</dbReference>
<dbReference type="eggNOG" id="COG2949">
    <property type="taxonomic scope" value="Bacteria"/>
</dbReference>
<feature type="transmembrane region" description="Helical" evidence="2">
    <location>
        <begin position="40"/>
        <end position="63"/>
    </location>
</feature>